<evidence type="ECO:0000313" key="1">
    <source>
        <dbReference type="EMBL" id="KAF3528798.1"/>
    </source>
</evidence>
<evidence type="ECO:0000313" key="2">
    <source>
        <dbReference type="Proteomes" id="UP000266723"/>
    </source>
</evidence>
<dbReference type="Proteomes" id="UP000266723">
    <property type="component" value="Unassembled WGS sequence"/>
</dbReference>
<reference evidence="1 2" key="1">
    <citation type="journal article" date="2020" name="BMC Genomics">
        <title>Intraspecific diversification of the crop wild relative Brassica cretica Lam. using demographic model selection.</title>
        <authorList>
            <person name="Kioukis A."/>
            <person name="Michalopoulou V.A."/>
            <person name="Briers L."/>
            <person name="Pirintsos S."/>
            <person name="Studholme D.J."/>
            <person name="Pavlidis P."/>
            <person name="Sarris P.F."/>
        </authorList>
    </citation>
    <scope>NUCLEOTIDE SEQUENCE [LARGE SCALE GENOMIC DNA]</scope>
    <source>
        <strain evidence="2">cv. PFS-1207/04</strain>
    </source>
</reference>
<accession>A0ABQ7B967</accession>
<sequence length="79" mass="9252">MEPSNHFFLYMESVVDSVGALVAIRWILGHGCAGRYCRSFGARFIRSFGSRNLTFSYPWKLAEEIWIRRSLYRWSQGGR</sequence>
<gene>
    <name evidence="1" type="ORF">DY000_02037936</name>
</gene>
<comment type="caution">
    <text evidence="1">The sequence shown here is derived from an EMBL/GenBank/DDBJ whole genome shotgun (WGS) entry which is preliminary data.</text>
</comment>
<dbReference type="EMBL" id="QGKV02001507">
    <property type="protein sequence ID" value="KAF3528798.1"/>
    <property type="molecule type" value="Genomic_DNA"/>
</dbReference>
<keyword evidence="2" id="KW-1185">Reference proteome</keyword>
<protein>
    <submittedName>
        <fullName evidence="1">Uncharacterized protein</fullName>
    </submittedName>
</protein>
<proteinExistence type="predicted"/>
<name>A0ABQ7B967_BRACR</name>
<organism evidence="1 2">
    <name type="scientific">Brassica cretica</name>
    <name type="common">Mustard</name>
    <dbReference type="NCBI Taxonomy" id="69181"/>
    <lineage>
        <taxon>Eukaryota</taxon>
        <taxon>Viridiplantae</taxon>
        <taxon>Streptophyta</taxon>
        <taxon>Embryophyta</taxon>
        <taxon>Tracheophyta</taxon>
        <taxon>Spermatophyta</taxon>
        <taxon>Magnoliopsida</taxon>
        <taxon>eudicotyledons</taxon>
        <taxon>Gunneridae</taxon>
        <taxon>Pentapetalae</taxon>
        <taxon>rosids</taxon>
        <taxon>malvids</taxon>
        <taxon>Brassicales</taxon>
        <taxon>Brassicaceae</taxon>
        <taxon>Brassiceae</taxon>
        <taxon>Brassica</taxon>
    </lineage>
</organism>